<proteinExistence type="predicted"/>
<gene>
    <name evidence="1" type="ORF">HCU74_09090</name>
</gene>
<comment type="caution">
    <text evidence="1">The sequence shown here is derived from an EMBL/GenBank/DDBJ whole genome shotgun (WGS) entry which is preliminary data.</text>
</comment>
<sequence length="100" mass="11544">MKKSDKKREQLIVSTLHALCENALDSHAQFRWLTHHVDYRHFPASLEVYLIFDDEQSAAMASADLRQQVQNALSAQSINLPLSRVYAMAEDAYRARFRAH</sequence>
<organism evidence="1 2">
    <name type="scientific">Spongiibacter thalassae</name>
    <dbReference type="NCBI Taxonomy" id="2721624"/>
    <lineage>
        <taxon>Bacteria</taxon>
        <taxon>Pseudomonadati</taxon>
        <taxon>Pseudomonadota</taxon>
        <taxon>Gammaproteobacteria</taxon>
        <taxon>Cellvibrionales</taxon>
        <taxon>Spongiibacteraceae</taxon>
        <taxon>Spongiibacter</taxon>
    </lineage>
</organism>
<accession>A0ABX1GGF3</accession>
<evidence type="ECO:0008006" key="3">
    <source>
        <dbReference type="Google" id="ProtNLM"/>
    </source>
</evidence>
<dbReference type="RefSeq" id="WP_168450128.1">
    <property type="nucleotide sequence ID" value="NZ_JAAWWK010000003.1"/>
</dbReference>
<evidence type="ECO:0000313" key="1">
    <source>
        <dbReference type="EMBL" id="NKI17572.1"/>
    </source>
</evidence>
<dbReference type="EMBL" id="JAAWWK010000003">
    <property type="protein sequence ID" value="NKI17572.1"/>
    <property type="molecule type" value="Genomic_DNA"/>
</dbReference>
<name>A0ABX1GGF3_9GAMM</name>
<reference evidence="1 2" key="1">
    <citation type="submission" date="2020-04" db="EMBL/GenBank/DDBJ databases">
        <authorList>
            <person name="Yoon J."/>
        </authorList>
    </citation>
    <scope>NUCLEOTIDE SEQUENCE [LARGE SCALE GENOMIC DNA]</scope>
    <source>
        <strain evidence="1 2">KMU-166</strain>
    </source>
</reference>
<protein>
    <recommendedName>
        <fullName evidence="3">Fis family transcriptional regulator</fullName>
    </recommendedName>
</protein>
<evidence type="ECO:0000313" key="2">
    <source>
        <dbReference type="Proteomes" id="UP000765845"/>
    </source>
</evidence>
<dbReference type="Proteomes" id="UP000765845">
    <property type="component" value="Unassembled WGS sequence"/>
</dbReference>
<keyword evidence="2" id="KW-1185">Reference proteome</keyword>